<dbReference type="InterPro" id="IPR000887">
    <property type="entry name" value="Aldlse_KDPG_KHG"/>
</dbReference>
<dbReference type="OrthoDB" id="9805177at2"/>
<dbReference type="CDD" id="cd00452">
    <property type="entry name" value="KDPG_aldolase"/>
    <property type="match status" value="1"/>
</dbReference>
<dbReference type="Pfam" id="PF01081">
    <property type="entry name" value="Aldolase"/>
    <property type="match status" value="1"/>
</dbReference>
<dbReference type="SUPFAM" id="SSF51569">
    <property type="entry name" value="Aldolase"/>
    <property type="match status" value="1"/>
</dbReference>
<dbReference type="PANTHER" id="PTHR30246:SF1">
    <property type="entry name" value="2-DEHYDRO-3-DEOXY-6-PHOSPHOGALACTONATE ALDOLASE-RELATED"/>
    <property type="match status" value="1"/>
</dbReference>
<gene>
    <name evidence="6" type="ORF">C3E78_00585</name>
</gene>
<protein>
    <submittedName>
        <fullName evidence="6">2-dehydro-3-deoxyphosphogluconate aldolase</fullName>
    </submittedName>
</protein>
<dbReference type="AlphaFoldDB" id="A0A2S0WRR9"/>
<proteinExistence type="inferred from homology"/>
<evidence type="ECO:0000313" key="6">
    <source>
        <dbReference type="EMBL" id="AWB93968.1"/>
    </source>
</evidence>
<accession>A0A5F2EST2</accession>
<comment type="subunit">
    <text evidence="3">Homotrimer.</text>
</comment>
<comment type="pathway">
    <text evidence="1">Carbohydrate acid metabolism.</text>
</comment>
<organism evidence="6 7">
    <name type="scientific">Aeromicrobium chenweiae</name>
    <dbReference type="NCBI Taxonomy" id="2079793"/>
    <lineage>
        <taxon>Bacteria</taxon>
        <taxon>Bacillati</taxon>
        <taxon>Actinomycetota</taxon>
        <taxon>Actinomycetes</taxon>
        <taxon>Propionibacteriales</taxon>
        <taxon>Nocardioidaceae</taxon>
        <taxon>Aeromicrobium</taxon>
    </lineage>
</organism>
<evidence type="ECO:0000313" key="7">
    <source>
        <dbReference type="Proteomes" id="UP000244384"/>
    </source>
</evidence>
<evidence type="ECO:0000256" key="2">
    <source>
        <dbReference type="ARBA" id="ARBA00006906"/>
    </source>
</evidence>
<name>A0A2S0WRR9_9ACTN</name>
<evidence type="ECO:0000256" key="1">
    <source>
        <dbReference type="ARBA" id="ARBA00004761"/>
    </source>
</evidence>
<dbReference type="EMBL" id="CP026952">
    <property type="protein sequence ID" value="AWB93968.1"/>
    <property type="molecule type" value="Genomic_DNA"/>
</dbReference>
<reference evidence="7" key="1">
    <citation type="submission" date="2018-01" db="EMBL/GenBank/DDBJ databases">
        <authorList>
            <person name="Li J."/>
        </authorList>
    </citation>
    <scope>NUCLEOTIDE SEQUENCE [LARGE SCALE GENOMIC DNA]</scope>
    <source>
        <strain evidence="7">592</strain>
    </source>
</reference>
<dbReference type="Gene3D" id="3.20.20.70">
    <property type="entry name" value="Aldolase class I"/>
    <property type="match status" value="1"/>
</dbReference>
<evidence type="ECO:0000256" key="5">
    <source>
        <dbReference type="ARBA" id="ARBA00023277"/>
    </source>
</evidence>
<dbReference type="NCBIfam" id="TIGR01182">
    <property type="entry name" value="eda"/>
    <property type="match status" value="1"/>
</dbReference>
<dbReference type="Proteomes" id="UP000244384">
    <property type="component" value="Chromosome"/>
</dbReference>
<sequence>MQETPVIAVLRAEEATAYDRVVDVLVENGVRSIELTLTTPGTSEHLPTLVKRLDDAELGVGTVTTVEQARQAVDAGASYLVAPVVDTDVIEFAVRNGVRVYPGALSPTEVLSAWEAGATAVKIFPAETVGPQYGKHLRGPFPDLQFIPSGGVALDDIASWLRAGAAAVSLGGPLVGDALSGGSLVDLATRARRVVDVATAERAVR</sequence>
<dbReference type="PANTHER" id="PTHR30246">
    <property type="entry name" value="2-KETO-3-DEOXY-6-PHOSPHOGLUCONATE ALDOLASE"/>
    <property type="match status" value="1"/>
</dbReference>
<evidence type="ECO:0000256" key="4">
    <source>
        <dbReference type="ARBA" id="ARBA00023239"/>
    </source>
</evidence>
<dbReference type="GO" id="GO:0016829">
    <property type="term" value="F:lyase activity"/>
    <property type="evidence" value="ECO:0007669"/>
    <property type="project" value="UniProtKB-KW"/>
</dbReference>
<dbReference type="KEGG" id="aez:C3E78_00585"/>
<accession>A0A2S0WRR9</accession>
<comment type="similarity">
    <text evidence="2">Belongs to the KHG/KDPG aldolase family.</text>
</comment>
<dbReference type="InterPro" id="IPR013785">
    <property type="entry name" value="Aldolase_TIM"/>
</dbReference>
<keyword evidence="7" id="KW-1185">Reference proteome</keyword>
<keyword evidence="4" id="KW-0456">Lyase</keyword>
<evidence type="ECO:0000256" key="3">
    <source>
        <dbReference type="ARBA" id="ARBA00011233"/>
    </source>
</evidence>
<keyword evidence="5" id="KW-0119">Carbohydrate metabolism</keyword>